<feature type="compositionally biased region" description="Low complexity" evidence="3">
    <location>
        <begin position="309"/>
        <end position="349"/>
    </location>
</feature>
<feature type="region of interest" description="Disordered" evidence="3">
    <location>
        <begin position="298"/>
        <end position="349"/>
    </location>
</feature>
<gene>
    <name evidence="5" type="ORF">KC19_5G089400</name>
</gene>
<dbReference type="InterPro" id="IPR001202">
    <property type="entry name" value="WW_dom"/>
</dbReference>
<accession>A0A8T0I0L0</accession>
<feature type="compositionally biased region" description="Polar residues" evidence="3">
    <location>
        <begin position="168"/>
        <end position="177"/>
    </location>
</feature>
<dbReference type="EMBL" id="CM026425">
    <property type="protein sequence ID" value="KAG0576557.1"/>
    <property type="molecule type" value="Genomic_DNA"/>
</dbReference>
<feature type="domain" description="WW" evidence="4">
    <location>
        <begin position="95"/>
        <end position="129"/>
    </location>
</feature>
<dbReference type="InterPro" id="IPR036020">
    <property type="entry name" value="WW_dom_sf"/>
</dbReference>
<dbReference type="GO" id="GO:0005737">
    <property type="term" value="C:cytoplasm"/>
    <property type="evidence" value="ECO:0007669"/>
    <property type="project" value="UniProtKB-SubCell"/>
</dbReference>
<feature type="compositionally biased region" description="Polar residues" evidence="3">
    <location>
        <begin position="226"/>
        <end position="241"/>
    </location>
</feature>
<keyword evidence="6" id="KW-1185">Reference proteome</keyword>
<feature type="region of interest" description="Disordered" evidence="3">
    <location>
        <begin position="157"/>
        <end position="185"/>
    </location>
</feature>
<dbReference type="InterPro" id="IPR051105">
    <property type="entry name" value="WWC/KIBRA_Hippo_Reg"/>
</dbReference>
<dbReference type="Gene3D" id="2.20.70.10">
    <property type="match status" value="1"/>
</dbReference>
<dbReference type="PANTHER" id="PTHR14791:SF42">
    <property type="entry name" value="F16L1.2 PROTEIN"/>
    <property type="match status" value="1"/>
</dbReference>
<dbReference type="PROSITE" id="PS50020">
    <property type="entry name" value="WW_DOMAIN_2"/>
    <property type="match status" value="1"/>
</dbReference>
<reference evidence="5" key="1">
    <citation type="submission" date="2020-06" db="EMBL/GenBank/DDBJ databases">
        <title>WGS assembly of Ceratodon purpureus strain R40.</title>
        <authorList>
            <person name="Carey S.B."/>
            <person name="Jenkins J."/>
            <person name="Shu S."/>
            <person name="Lovell J.T."/>
            <person name="Sreedasyam A."/>
            <person name="Maumus F."/>
            <person name="Tiley G.P."/>
            <person name="Fernandez-Pozo N."/>
            <person name="Barry K."/>
            <person name="Chen C."/>
            <person name="Wang M."/>
            <person name="Lipzen A."/>
            <person name="Daum C."/>
            <person name="Saski C.A."/>
            <person name="Payton A.C."/>
            <person name="Mcbreen J.C."/>
            <person name="Conrad R.E."/>
            <person name="Kollar L.M."/>
            <person name="Olsson S."/>
            <person name="Huttunen S."/>
            <person name="Landis J.B."/>
            <person name="Wickett N.J."/>
            <person name="Johnson M.G."/>
            <person name="Rensing S.A."/>
            <person name="Grimwood J."/>
            <person name="Schmutz J."/>
            <person name="Mcdaniel S.F."/>
        </authorList>
    </citation>
    <scope>NUCLEOTIDE SEQUENCE</scope>
    <source>
        <strain evidence="5">R40</strain>
    </source>
</reference>
<feature type="compositionally biased region" description="Basic and acidic residues" evidence="3">
    <location>
        <begin position="298"/>
        <end position="308"/>
    </location>
</feature>
<dbReference type="SUPFAM" id="SSF51045">
    <property type="entry name" value="WW domain"/>
    <property type="match status" value="1"/>
</dbReference>
<feature type="region of interest" description="Disordered" evidence="3">
    <location>
        <begin position="226"/>
        <end position="257"/>
    </location>
</feature>
<evidence type="ECO:0000313" key="5">
    <source>
        <dbReference type="EMBL" id="KAG0576557.1"/>
    </source>
</evidence>
<evidence type="ECO:0000256" key="2">
    <source>
        <dbReference type="ARBA" id="ARBA00022490"/>
    </source>
</evidence>
<proteinExistence type="predicted"/>
<feature type="region of interest" description="Disordered" evidence="3">
    <location>
        <begin position="263"/>
        <end position="282"/>
    </location>
</feature>
<evidence type="ECO:0000256" key="1">
    <source>
        <dbReference type="ARBA" id="ARBA00004496"/>
    </source>
</evidence>
<feature type="compositionally biased region" description="Basic and acidic residues" evidence="3">
    <location>
        <begin position="157"/>
        <end position="167"/>
    </location>
</feature>
<dbReference type="Proteomes" id="UP000822688">
    <property type="component" value="Chromosome 5"/>
</dbReference>
<keyword evidence="2" id="KW-0963">Cytoplasm</keyword>
<dbReference type="PANTHER" id="PTHR14791">
    <property type="entry name" value="BOMB/KIRA PROTEINS"/>
    <property type="match status" value="1"/>
</dbReference>
<dbReference type="AlphaFoldDB" id="A0A8T0I0L0"/>
<comment type="subcellular location">
    <subcellularLocation>
        <location evidence="1">Cytoplasm</location>
    </subcellularLocation>
</comment>
<comment type="caution">
    <text evidence="5">The sequence shown here is derived from an EMBL/GenBank/DDBJ whole genome shotgun (WGS) entry which is preliminary data.</text>
</comment>
<protein>
    <recommendedName>
        <fullName evidence="4">WW domain-containing protein</fullName>
    </recommendedName>
</protein>
<evidence type="ECO:0000256" key="3">
    <source>
        <dbReference type="SAM" id="MobiDB-lite"/>
    </source>
</evidence>
<sequence>MAVAMEVVWRSSGGDQLQLGSGVMTATVDVMRSSVVSNKKRAWGADAQKLMQVMMGQFSHGEEQTLDLLGSGGGGGSGMGSGNGVDEFLEVDPDQPLPAGWEQCLDLKTGELYYVNKSMGMRRTDDPRKLQRVKLAEAMKVGGVIAPRTPVRPAHEFLASKKEETRLRASTTSSGSSGEDVVTANNNNNNTVVVVAAPPPAATQQLSFSTGKRLWNLQLDDRDRTTISLNKTPGTSWSNSPRAPPFPNSPSSRDESKLDINLNLSPTRSRPSPSPSPSPLSHAQTVCNLEMVQQALKRTEKAMGKREATTTITTTTFPPPLSTSSSFSSLAEPSWSRSSPSTSSSSTSKFLSHDVMIDIPPPRVNSEAESSGAGPLELVMGKCKRCSMMVMVNKKDPKCPGCESVEVGFVSFGTPALPPPKRPRVGPMIV</sequence>
<organism evidence="5 6">
    <name type="scientific">Ceratodon purpureus</name>
    <name type="common">Fire moss</name>
    <name type="synonym">Dicranum purpureum</name>
    <dbReference type="NCBI Taxonomy" id="3225"/>
    <lineage>
        <taxon>Eukaryota</taxon>
        <taxon>Viridiplantae</taxon>
        <taxon>Streptophyta</taxon>
        <taxon>Embryophyta</taxon>
        <taxon>Bryophyta</taxon>
        <taxon>Bryophytina</taxon>
        <taxon>Bryopsida</taxon>
        <taxon>Dicranidae</taxon>
        <taxon>Pseudoditrichales</taxon>
        <taxon>Ditrichaceae</taxon>
        <taxon>Ceratodon</taxon>
    </lineage>
</organism>
<evidence type="ECO:0000313" key="6">
    <source>
        <dbReference type="Proteomes" id="UP000822688"/>
    </source>
</evidence>
<evidence type="ECO:0000259" key="4">
    <source>
        <dbReference type="PROSITE" id="PS50020"/>
    </source>
</evidence>
<name>A0A8T0I0L0_CERPU</name>